<protein>
    <recommendedName>
        <fullName evidence="3">DUF839 domain-containing protein</fullName>
    </recommendedName>
</protein>
<sequence length="470" mass="49955">MTTSPLPRRSLLRGGVAGGLGIVVAGSLEAIAGPAAARPACRPAVGYGDLVPDPAGLLALPPGFSYTVVAQAGATLLESGQPTPSDADGTGCFRGPHGSVLVNNHEIGGDEPYPVPALSGLTYDPGARGGTTTIEVDKHGRRLREYVSVAGTHNNCAGGITPWGTWLTCEETEQRAGGRFLKDHGYVFEVDPHDRSANTDPVPLTFLGRYSHEAVAVDPYTHSIYLTEDASGPNGLYFRWTPPPGFRAGKGALRALAQRPDGATAGSLAAMRCLRGDGHVADLSEATTPGTRYRVEWVEVPDRDARTVSVRKQFTDDEVTRSRKLEGAWWGDGGAYFVASYARLDDGSTNEHDGQVWFYDPRRQTVTLKTIFGVNTDPEADDGNYDGPDNITVSPYGGVILAEDGEGVSHLVGVTEQGKAYPLARNELNDSEFTGPTFSADGKTLFANIQSPGYVFAITGPWGRPSNAHR</sequence>
<keyword evidence="2" id="KW-1185">Reference proteome</keyword>
<dbReference type="PANTHER" id="PTHR35399:SF4">
    <property type="entry name" value="MEMBRANE PROTEIN"/>
    <property type="match status" value="1"/>
</dbReference>
<dbReference type="Pfam" id="PF05787">
    <property type="entry name" value="PhoX"/>
    <property type="match status" value="1"/>
</dbReference>
<dbReference type="PANTHER" id="PTHR35399">
    <property type="entry name" value="SLR8030 PROTEIN"/>
    <property type="match status" value="1"/>
</dbReference>
<dbReference type="RefSeq" id="WP_091045436.1">
    <property type="nucleotide sequence ID" value="NZ_FMCV01000008.1"/>
</dbReference>
<dbReference type="InterPro" id="IPR006311">
    <property type="entry name" value="TAT_signal"/>
</dbReference>
<dbReference type="Proteomes" id="UP000198551">
    <property type="component" value="Unassembled WGS sequence"/>
</dbReference>
<accession>A0A1C4XR13</accession>
<proteinExistence type="predicted"/>
<dbReference type="PROSITE" id="PS51318">
    <property type="entry name" value="TAT"/>
    <property type="match status" value="1"/>
</dbReference>
<organism evidence="1 2">
    <name type="scientific">Micromonospora marina</name>
    <dbReference type="NCBI Taxonomy" id="307120"/>
    <lineage>
        <taxon>Bacteria</taxon>
        <taxon>Bacillati</taxon>
        <taxon>Actinomycetota</taxon>
        <taxon>Actinomycetes</taxon>
        <taxon>Micromonosporales</taxon>
        <taxon>Micromonosporaceae</taxon>
        <taxon>Micromonospora</taxon>
    </lineage>
</organism>
<evidence type="ECO:0000313" key="2">
    <source>
        <dbReference type="Proteomes" id="UP000198551"/>
    </source>
</evidence>
<dbReference type="InterPro" id="IPR008557">
    <property type="entry name" value="PhoX"/>
</dbReference>
<dbReference type="EMBL" id="FMCV01000008">
    <property type="protein sequence ID" value="SCF10939.1"/>
    <property type="molecule type" value="Genomic_DNA"/>
</dbReference>
<evidence type="ECO:0000313" key="1">
    <source>
        <dbReference type="EMBL" id="SCF10939.1"/>
    </source>
</evidence>
<reference evidence="2" key="1">
    <citation type="submission" date="2016-06" db="EMBL/GenBank/DDBJ databases">
        <authorList>
            <person name="Varghese N."/>
        </authorList>
    </citation>
    <scope>NUCLEOTIDE SEQUENCE [LARGE SCALE GENOMIC DNA]</scope>
    <source>
        <strain evidence="2">DSM 45555</strain>
    </source>
</reference>
<dbReference type="AlphaFoldDB" id="A0A1C4XR13"/>
<evidence type="ECO:0008006" key="3">
    <source>
        <dbReference type="Google" id="ProtNLM"/>
    </source>
</evidence>
<gene>
    <name evidence="1" type="ORF">GA0070215_108110</name>
</gene>
<name>A0A1C4XR13_9ACTN</name>
<dbReference type="SUPFAM" id="SSF63829">
    <property type="entry name" value="Calcium-dependent phosphotriesterase"/>
    <property type="match status" value="1"/>
</dbReference>